<organism evidence="3 4">
    <name type="scientific">Trifolium medium</name>
    <dbReference type="NCBI Taxonomy" id="97028"/>
    <lineage>
        <taxon>Eukaryota</taxon>
        <taxon>Viridiplantae</taxon>
        <taxon>Streptophyta</taxon>
        <taxon>Embryophyta</taxon>
        <taxon>Tracheophyta</taxon>
        <taxon>Spermatophyta</taxon>
        <taxon>Magnoliopsida</taxon>
        <taxon>eudicotyledons</taxon>
        <taxon>Gunneridae</taxon>
        <taxon>Pentapetalae</taxon>
        <taxon>rosids</taxon>
        <taxon>fabids</taxon>
        <taxon>Fabales</taxon>
        <taxon>Fabaceae</taxon>
        <taxon>Papilionoideae</taxon>
        <taxon>50 kb inversion clade</taxon>
        <taxon>NPAAA clade</taxon>
        <taxon>Hologalegina</taxon>
        <taxon>IRL clade</taxon>
        <taxon>Trifolieae</taxon>
        <taxon>Trifolium</taxon>
    </lineage>
</organism>
<dbReference type="InterPro" id="IPR016159">
    <property type="entry name" value="Cullin_repeat-like_dom_sf"/>
</dbReference>
<dbReference type="PANTHER" id="PTHR11932">
    <property type="entry name" value="CULLIN"/>
    <property type="match status" value="1"/>
</dbReference>
<keyword evidence="4" id="KW-1185">Reference proteome</keyword>
<comment type="similarity">
    <text evidence="1">Belongs to the cullin family.</text>
</comment>
<feature type="non-terminal residue" evidence="3">
    <location>
        <position position="1"/>
    </location>
</feature>
<accession>A0A392MMJ5</accession>
<gene>
    <name evidence="3" type="ORF">A2U01_0008769</name>
</gene>
<dbReference type="GO" id="GO:0031625">
    <property type="term" value="F:ubiquitin protein ligase binding"/>
    <property type="evidence" value="ECO:0007669"/>
    <property type="project" value="InterPro"/>
</dbReference>
<feature type="domain" description="Cullin N-terminal" evidence="2">
    <location>
        <begin position="1"/>
        <end position="109"/>
    </location>
</feature>
<dbReference type="Proteomes" id="UP000265520">
    <property type="component" value="Unassembled WGS sequence"/>
</dbReference>
<reference evidence="3 4" key="1">
    <citation type="journal article" date="2018" name="Front. Plant Sci.">
        <title>Red Clover (Trifolium pratense) and Zigzag Clover (T. medium) - A Picture of Genomic Similarities and Differences.</title>
        <authorList>
            <person name="Dluhosova J."/>
            <person name="Istvanek J."/>
            <person name="Nedelnik J."/>
            <person name="Repkova J."/>
        </authorList>
    </citation>
    <scope>NUCLEOTIDE SEQUENCE [LARGE SCALE GENOMIC DNA]</scope>
    <source>
        <strain evidence="4">cv. 10/8</strain>
        <tissue evidence="3">Leaf</tissue>
    </source>
</reference>
<proteinExistence type="inferred from homology"/>
<dbReference type="EMBL" id="LXQA010013096">
    <property type="protein sequence ID" value="MCH87888.1"/>
    <property type="molecule type" value="Genomic_DNA"/>
</dbReference>
<evidence type="ECO:0000256" key="1">
    <source>
        <dbReference type="ARBA" id="ARBA00006019"/>
    </source>
</evidence>
<dbReference type="InterPro" id="IPR045093">
    <property type="entry name" value="Cullin"/>
</dbReference>
<sequence length="134" mass="15239">HIIDEGTALVQLAEESASNQKTTNGSGFQVLVSKFIELHDKYMTYVNNCFMYHTLFHKALKEAFEVFCNKTVAGSSSADLLSSFCDKILKKGGSEKMSDEVIEDTLDKVAFDHLCFLHRFCISIVLPKLWNFYR</sequence>
<dbReference type="Pfam" id="PF00888">
    <property type="entry name" value="Cullin"/>
    <property type="match status" value="1"/>
</dbReference>
<protein>
    <submittedName>
        <fullName evidence="3">Cullin-1</fullName>
    </submittedName>
</protein>
<name>A0A392MMJ5_9FABA</name>
<evidence type="ECO:0000313" key="3">
    <source>
        <dbReference type="EMBL" id="MCH87888.1"/>
    </source>
</evidence>
<evidence type="ECO:0000259" key="2">
    <source>
        <dbReference type="Pfam" id="PF00888"/>
    </source>
</evidence>
<evidence type="ECO:0000313" key="4">
    <source>
        <dbReference type="Proteomes" id="UP000265520"/>
    </source>
</evidence>
<dbReference type="SUPFAM" id="SSF74788">
    <property type="entry name" value="Cullin repeat-like"/>
    <property type="match status" value="1"/>
</dbReference>
<dbReference type="AlphaFoldDB" id="A0A392MMJ5"/>
<dbReference type="InterPro" id="IPR001373">
    <property type="entry name" value="Cullin_N"/>
</dbReference>
<dbReference type="Gene3D" id="1.20.1310.10">
    <property type="entry name" value="Cullin Repeats"/>
    <property type="match status" value="1"/>
</dbReference>
<comment type="caution">
    <text evidence="3">The sequence shown here is derived from an EMBL/GenBank/DDBJ whole genome shotgun (WGS) entry which is preliminary data.</text>
</comment>
<dbReference type="GO" id="GO:0006511">
    <property type="term" value="P:ubiquitin-dependent protein catabolic process"/>
    <property type="evidence" value="ECO:0007669"/>
    <property type="project" value="InterPro"/>
</dbReference>